<comment type="caution">
    <text evidence="1">The sequence shown here is derived from an EMBL/GenBank/DDBJ whole genome shotgun (WGS) entry which is preliminary data.</text>
</comment>
<dbReference type="VEuPathDB" id="ToxoDB:TGFOU_230150B"/>
<sequence>VGVEAVQASFLHIPKCVRHPAVESFLESRRRAQAPHAAPFP</sequence>
<feature type="non-terminal residue" evidence="1">
    <location>
        <position position="1"/>
    </location>
</feature>
<evidence type="ECO:0000313" key="1">
    <source>
        <dbReference type="EMBL" id="KFG55531.1"/>
    </source>
</evidence>
<dbReference type="Proteomes" id="UP000028838">
    <property type="component" value="Unassembled WGS sequence"/>
</dbReference>
<dbReference type="EMBL" id="AEYH02000274">
    <property type="protein sequence ID" value="KFG55531.1"/>
    <property type="molecule type" value="Genomic_DNA"/>
</dbReference>
<organism evidence="1 2">
    <name type="scientific">Toxoplasma gondii FOU</name>
    <dbReference type="NCBI Taxonomy" id="943167"/>
    <lineage>
        <taxon>Eukaryota</taxon>
        <taxon>Sar</taxon>
        <taxon>Alveolata</taxon>
        <taxon>Apicomplexa</taxon>
        <taxon>Conoidasida</taxon>
        <taxon>Coccidia</taxon>
        <taxon>Eucoccidiorida</taxon>
        <taxon>Eimeriorina</taxon>
        <taxon>Sarcocystidae</taxon>
        <taxon>Toxoplasma</taxon>
    </lineage>
</organism>
<proteinExistence type="predicted"/>
<name>A0A086LFW3_TOXGO</name>
<gene>
    <name evidence="1" type="ORF">TGFOU_230150B</name>
</gene>
<reference evidence="1 2" key="1">
    <citation type="submission" date="2014-07" db="EMBL/GenBank/DDBJ databases">
        <authorList>
            <person name="Sibley D."/>
            <person name="Venepally P."/>
            <person name="Karamycheva S."/>
            <person name="Hadjithomas M."/>
            <person name="Khan A."/>
            <person name="Brunk B."/>
            <person name="Roos D."/>
            <person name="Caler E."/>
            <person name="Lorenzi H."/>
        </authorList>
    </citation>
    <scope>NUCLEOTIDE SEQUENCE [LARGE SCALE GENOMIC DNA]</scope>
    <source>
        <strain evidence="1 2">FOU</strain>
    </source>
</reference>
<accession>A0A086LFW3</accession>
<dbReference type="AlphaFoldDB" id="A0A086LFW3"/>
<evidence type="ECO:0000313" key="2">
    <source>
        <dbReference type="Proteomes" id="UP000028838"/>
    </source>
</evidence>
<protein>
    <submittedName>
        <fullName evidence="1">ChAPs (Chs5p-Arf1p-binding proteins) protein</fullName>
    </submittedName>
</protein>